<evidence type="ECO:0000313" key="1">
    <source>
        <dbReference type="EMBL" id="KAK0587514.1"/>
    </source>
</evidence>
<sequence length="156" mass="17922">MESLTSYIESMGFPKTGVKMLERQEANPSDQFSDSEGFTDMNQGQEQYEDSNISFENSKFARPLPIPWYGQLACAAVLEAMALWRNVRHGPHLRWASTRWYEQRLQHWATTRHGPRLRLILGRRYGPQNGIKAQCLTSLTRPSLTTCKGSGPNYRK</sequence>
<dbReference type="EMBL" id="JAUESC010000382">
    <property type="protein sequence ID" value="KAK0587514.1"/>
    <property type="molecule type" value="Genomic_DNA"/>
</dbReference>
<evidence type="ECO:0000313" key="2">
    <source>
        <dbReference type="Proteomes" id="UP001168877"/>
    </source>
</evidence>
<name>A0AA39VJB6_ACESA</name>
<comment type="caution">
    <text evidence="1">The sequence shown here is derived from an EMBL/GenBank/DDBJ whole genome shotgun (WGS) entry which is preliminary data.</text>
</comment>
<dbReference type="Proteomes" id="UP001168877">
    <property type="component" value="Unassembled WGS sequence"/>
</dbReference>
<protein>
    <submittedName>
        <fullName evidence="1">Uncharacterized protein</fullName>
    </submittedName>
</protein>
<organism evidence="1 2">
    <name type="scientific">Acer saccharum</name>
    <name type="common">Sugar maple</name>
    <dbReference type="NCBI Taxonomy" id="4024"/>
    <lineage>
        <taxon>Eukaryota</taxon>
        <taxon>Viridiplantae</taxon>
        <taxon>Streptophyta</taxon>
        <taxon>Embryophyta</taxon>
        <taxon>Tracheophyta</taxon>
        <taxon>Spermatophyta</taxon>
        <taxon>Magnoliopsida</taxon>
        <taxon>eudicotyledons</taxon>
        <taxon>Gunneridae</taxon>
        <taxon>Pentapetalae</taxon>
        <taxon>rosids</taxon>
        <taxon>malvids</taxon>
        <taxon>Sapindales</taxon>
        <taxon>Sapindaceae</taxon>
        <taxon>Hippocastanoideae</taxon>
        <taxon>Acereae</taxon>
        <taxon>Acer</taxon>
    </lineage>
</organism>
<reference evidence="1" key="1">
    <citation type="journal article" date="2022" name="Plant J.">
        <title>Strategies of tolerance reflected in two North American maple genomes.</title>
        <authorList>
            <person name="McEvoy S.L."/>
            <person name="Sezen U.U."/>
            <person name="Trouern-Trend A."/>
            <person name="McMahon S.M."/>
            <person name="Schaberg P.G."/>
            <person name="Yang J."/>
            <person name="Wegrzyn J.L."/>
            <person name="Swenson N.G."/>
        </authorList>
    </citation>
    <scope>NUCLEOTIDE SEQUENCE</scope>
    <source>
        <strain evidence="1">NS2018</strain>
    </source>
</reference>
<gene>
    <name evidence="1" type="ORF">LWI29_024148</name>
</gene>
<proteinExistence type="predicted"/>
<reference evidence="1" key="2">
    <citation type="submission" date="2023-06" db="EMBL/GenBank/DDBJ databases">
        <authorList>
            <person name="Swenson N.G."/>
            <person name="Wegrzyn J.L."/>
            <person name="Mcevoy S.L."/>
        </authorList>
    </citation>
    <scope>NUCLEOTIDE SEQUENCE</scope>
    <source>
        <strain evidence="1">NS2018</strain>
        <tissue evidence="1">Leaf</tissue>
    </source>
</reference>
<keyword evidence="2" id="KW-1185">Reference proteome</keyword>
<accession>A0AA39VJB6</accession>
<dbReference type="AlphaFoldDB" id="A0AA39VJB6"/>